<name>A0AAV2P5U1_9HYME</name>
<keyword evidence="2" id="KW-1185">Reference proteome</keyword>
<proteinExistence type="predicted"/>
<reference evidence="1" key="1">
    <citation type="submission" date="2024-04" db="EMBL/GenBank/DDBJ databases">
        <authorList>
            <consortium name="Molecular Ecology Group"/>
        </authorList>
    </citation>
    <scope>NUCLEOTIDE SEQUENCE</scope>
</reference>
<dbReference type="AlphaFoldDB" id="A0AAV2P5U1"/>
<gene>
    <name evidence="1" type="ORF">LPLAT_LOCUS12548</name>
</gene>
<organism evidence="1 2">
    <name type="scientific">Lasius platythorax</name>
    <dbReference type="NCBI Taxonomy" id="488582"/>
    <lineage>
        <taxon>Eukaryota</taxon>
        <taxon>Metazoa</taxon>
        <taxon>Ecdysozoa</taxon>
        <taxon>Arthropoda</taxon>
        <taxon>Hexapoda</taxon>
        <taxon>Insecta</taxon>
        <taxon>Pterygota</taxon>
        <taxon>Neoptera</taxon>
        <taxon>Endopterygota</taxon>
        <taxon>Hymenoptera</taxon>
        <taxon>Apocrita</taxon>
        <taxon>Aculeata</taxon>
        <taxon>Formicoidea</taxon>
        <taxon>Formicidae</taxon>
        <taxon>Formicinae</taxon>
        <taxon>Lasius</taxon>
        <taxon>Lasius</taxon>
    </lineage>
</organism>
<dbReference type="EMBL" id="OZ034830">
    <property type="protein sequence ID" value="CAL1687318.1"/>
    <property type="molecule type" value="Genomic_DNA"/>
</dbReference>
<evidence type="ECO:0000313" key="1">
    <source>
        <dbReference type="EMBL" id="CAL1687318.1"/>
    </source>
</evidence>
<accession>A0AAV2P5U1</accession>
<protein>
    <submittedName>
        <fullName evidence="1">Uncharacterized protein</fullName>
    </submittedName>
</protein>
<sequence>MCEGTNHSDYETIGVEKANDDLPQRSLHQERASLFPRFFIFTKLSQRLKILFFYHASDFASTQRIRSIIASKVARRAGGEGAPLSPASISGRANLRDRDFYRRRSCIDLSGCQVGEDCTSRSKPRAIMKRDFRSVLMRKEVIHQL</sequence>
<evidence type="ECO:0000313" key="2">
    <source>
        <dbReference type="Proteomes" id="UP001497644"/>
    </source>
</evidence>
<dbReference type="Proteomes" id="UP001497644">
    <property type="component" value="Chromosome 7"/>
</dbReference>